<evidence type="ECO:0000256" key="10">
    <source>
        <dbReference type="ARBA" id="ARBA00022839"/>
    </source>
</evidence>
<evidence type="ECO:0000256" key="6">
    <source>
        <dbReference type="ARBA" id="ARBA00022552"/>
    </source>
</evidence>
<dbReference type="SUPFAM" id="SSF88723">
    <property type="entry name" value="PIN domain-like"/>
    <property type="match status" value="1"/>
</dbReference>
<dbReference type="InterPro" id="IPR033770">
    <property type="entry name" value="RRP44_S1"/>
</dbReference>
<dbReference type="PROSITE" id="PS01175">
    <property type="entry name" value="RIBONUCLEASE_II"/>
    <property type="match status" value="1"/>
</dbReference>
<dbReference type="Gene3D" id="2.40.50.700">
    <property type="match status" value="1"/>
</dbReference>
<evidence type="ECO:0000256" key="13">
    <source>
        <dbReference type="ARBA" id="ARBA00077221"/>
    </source>
</evidence>
<feature type="domain" description="PIN" evidence="16">
    <location>
        <begin position="63"/>
        <end position="175"/>
    </location>
</feature>
<keyword evidence="8" id="KW-0378">Hydrolase</keyword>
<keyword evidence="12" id="KW-0539">Nucleus</keyword>
<comment type="subcellular location">
    <subcellularLocation>
        <location evidence="3">Cytoplasm</location>
    </subcellularLocation>
    <subcellularLocation>
        <location evidence="2">Nucleus</location>
    </subcellularLocation>
</comment>
<feature type="domain" description="RNB" evidence="17">
    <location>
        <begin position="441"/>
        <end position="773"/>
    </location>
</feature>
<dbReference type="GO" id="GO:0006364">
    <property type="term" value="P:rRNA processing"/>
    <property type="evidence" value="ECO:0007669"/>
    <property type="project" value="UniProtKB-KW"/>
</dbReference>
<dbReference type="InterPro" id="IPR041505">
    <property type="entry name" value="Dis3_CSD2"/>
</dbReference>
<evidence type="ECO:0000256" key="11">
    <source>
        <dbReference type="ARBA" id="ARBA00022884"/>
    </source>
</evidence>
<keyword evidence="10" id="KW-0269">Exonuclease</keyword>
<comment type="similarity">
    <text evidence="4 15">Belongs to the RNR ribonuclease family.</text>
</comment>
<dbReference type="SMART" id="SM00955">
    <property type="entry name" value="RNB"/>
    <property type="match status" value="1"/>
</dbReference>
<dbReference type="CDD" id="cd09862">
    <property type="entry name" value="PIN_Rrp44-like"/>
    <property type="match status" value="1"/>
</dbReference>
<evidence type="ECO:0000256" key="7">
    <source>
        <dbReference type="ARBA" id="ARBA00022722"/>
    </source>
</evidence>
<dbReference type="EMBL" id="CADCXU010023003">
    <property type="protein sequence ID" value="CAB0010361.1"/>
    <property type="molecule type" value="Genomic_DNA"/>
</dbReference>
<evidence type="ECO:0000256" key="1">
    <source>
        <dbReference type="ARBA" id="ARBA00001946"/>
    </source>
</evidence>
<evidence type="ECO:0000256" key="5">
    <source>
        <dbReference type="ARBA" id="ARBA00022490"/>
    </source>
</evidence>
<dbReference type="FunFam" id="3.40.50.1010:FF:000021">
    <property type="entry name" value="DIS3-like exonuclease 1 isoform X1"/>
    <property type="match status" value="1"/>
</dbReference>
<evidence type="ECO:0000256" key="9">
    <source>
        <dbReference type="ARBA" id="ARBA00022835"/>
    </source>
</evidence>
<keyword evidence="5" id="KW-0963">Cytoplasm</keyword>
<dbReference type="GO" id="GO:0004519">
    <property type="term" value="F:endonuclease activity"/>
    <property type="evidence" value="ECO:0007669"/>
    <property type="project" value="TreeGrafter"/>
</dbReference>
<dbReference type="GO" id="GO:0071031">
    <property type="term" value="P:nuclear mRNA surveillance of mRNA 3'-end processing"/>
    <property type="evidence" value="ECO:0007669"/>
    <property type="project" value="TreeGrafter"/>
</dbReference>
<keyword evidence="19" id="KW-1185">Reference proteome</keyword>
<keyword evidence="9" id="KW-0271">Exosome</keyword>
<name>A0A6H5HAD4_9HEMI</name>
<dbReference type="GO" id="GO:0000177">
    <property type="term" value="C:cytoplasmic exosome (RNase complex)"/>
    <property type="evidence" value="ECO:0007669"/>
    <property type="project" value="TreeGrafter"/>
</dbReference>
<dbReference type="InterPro" id="IPR001900">
    <property type="entry name" value="RNase_II/R"/>
</dbReference>
<proteinExistence type="inferred from homology"/>
<dbReference type="GO" id="GO:0003723">
    <property type="term" value="F:RNA binding"/>
    <property type="evidence" value="ECO:0007669"/>
    <property type="project" value="UniProtKB-KW"/>
</dbReference>
<dbReference type="InterPro" id="IPR002716">
    <property type="entry name" value="PIN_dom"/>
</dbReference>
<keyword evidence="7" id="KW-0540">Nuclease</keyword>
<sequence length="928" mass="104500">MLKQKTYYRNHKRSGILKIVREHYLREDIWCGSQVCGVCKAKNSEKVLDAEPKSKSDAVKFDHYIFLDTNAVLDQIDALEDPHLTNIVILMTVLEEVKHRSSAAYKRLHAIVTDSSRKCYVFVNEHRHETYVERNVGESSNDRNDRAIRVAALWYQNHLPTIKSVLLTDDGENRRKAVEMGLTAMSFADYAEGTDSPTLCERLCSKRWSQLKDEDQTQVFKPHLAPSAVQAGLKAGKLFKGPFYASRDNCLEATVKLDDRDVLLQGKASLNRAIDGDTVVIEILPESEWKAPSNLVVLSEDADEVVEDNSAAKQATGRVVAIVNRKHLQFCGILQVSPIAGHTRHLFVPSKRHIPKIRIETRQSERLANQRIVVAIDGWPVGSRYPQGHFVRALGKIGDQDTENEVLLLEHDIPCYKFSEAVLADLPSNDWVISDEELAKRVDLRNTIICSVDPPGCTDIDDALHCFELPNGNYEAGVHIADVSHFIRPGTAIDKEAAHRATTVYLTDQRIDMIPDLLSSKLCSLQGGEERLAFSCVWEITPGAEIVSTKYHKSVIKSAAAMTYAQAQEKINDANNRSPLAESLRSLNRLAKILKQKRIDNGALSLASPEIRFRIDPITHKPLEVVAKQMLETNSMVEEFMLLANVSVAEKILEEFPECALLRRHPEPPPTNFEPLTKAAEHQGFQIDCSSGKALSLSLDNAVKPADPYFNTMLRILTTRCMQQALYFSTGMLQKLLYFHYGLAMPTYTHFTSPIRRYSDVIVHRQLAACIGADSTYPELLDKRKIEELCNNLNYRKRMAQYASRASVALHTHLFFRDKTELEEGYILFVKKNALQILIPKFGLEGTVILTSKDKKKPSPFVYNSDDHTQSAGDIVFHAFDRVVVQMSLDRSNIQHEKLQMKLVEPEVPGFSVTTEGELLPAIEDTFG</sequence>
<dbReference type="AlphaFoldDB" id="A0A6H5HAD4"/>
<accession>A0A6H5HAD4</accession>
<dbReference type="InterPro" id="IPR022966">
    <property type="entry name" value="RNase_II/R_CS"/>
</dbReference>
<comment type="cofactor">
    <cofactor evidence="1">
        <name>Mg(2+)</name>
        <dbReference type="ChEBI" id="CHEBI:18420"/>
    </cofactor>
</comment>
<evidence type="ECO:0000256" key="12">
    <source>
        <dbReference type="ARBA" id="ARBA00023242"/>
    </source>
</evidence>
<protein>
    <recommendedName>
        <fullName evidence="13">Protein DIS3 homolog</fullName>
    </recommendedName>
    <alternativeName>
        <fullName evidence="14">Ribosomal RNA-processing protein 44</fullName>
    </alternativeName>
</protein>
<keyword evidence="11" id="KW-0694">RNA-binding</keyword>
<evidence type="ECO:0000256" key="2">
    <source>
        <dbReference type="ARBA" id="ARBA00004123"/>
    </source>
</evidence>
<dbReference type="FunFam" id="2.40.50.140:FF:000125">
    <property type="entry name" value="exosome complex exonuclease RRP44 isoform X1"/>
    <property type="match status" value="1"/>
</dbReference>
<dbReference type="PANTHER" id="PTHR23355:SF35">
    <property type="entry name" value="EXOSOME COMPLEX EXONUCLEASE RRP44"/>
    <property type="match status" value="1"/>
</dbReference>
<evidence type="ECO:0000313" key="18">
    <source>
        <dbReference type="EMBL" id="CAB0010361.1"/>
    </source>
</evidence>
<dbReference type="Pfam" id="PF17849">
    <property type="entry name" value="OB_Dis3"/>
    <property type="match status" value="1"/>
</dbReference>
<keyword evidence="6" id="KW-0698">rRNA processing</keyword>
<dbReference type="InterPro" id="IPR050180">
    <property type="entry name" value="RNR_Ribonuclease"/>
</dbReference>
<dbReference type="GO" id="GO:0016075">
    <property type="term" value="P:rRNA catabolic process"/>
    <property type="evidence" value="ECO:0007669"/>
    <property type="project" value="TreeGrafter"/>
</dbReference>
<dbReference type="Proteomes" id="UP000479000">
    <property type="component" value="Unassembled WGS sequence"/>
</dbReference>
<dbReference type="SUPFAM" id="SSF50249">
    <property type="entry name" value="Nucleic acid-binding proteins"/>
    <property type="match status" value="3"/>
</dbReference>
<dbReference type="InterPro" id="IPR029060">
    <property type="entry name" value="PIN-like_dom_sf"/>
</dbReference>
<dbReference type="GO" id="GO:0019899">
    <property type="term" value="F:enzyme binding"/>
    <property type="evidence" value="ECO:0007669"/>
    <property type="project" value="UniProtKB-ARBA"/>
</dbReference>
<dbReference type="Gene3D" id="2.40.50.690">
    <property type="match status" value="1"/>
</dbReference>
<dbReference type="Pfam" id="PF17216">
    <property type="entry name" value="Rrp44_CSD1"/>
    <property type="match status" value="1"/>
</dbReference>
<gene>
    <name evidence="18" type="ORF">NTEN_LOCUS15406</name>
</gene>
<dbReference type="Gene3D" id="3.40.50.1010">
    <property type="entry name" value="5'-nuclease"/>
    <property type="match status" value="1"/>
</dbReference>
<evidence type="ECO:0000256" key="14">
    <source>
        <dbReference type="ARBA" id="ARBA00077930"/>
    </source>
</evidence>
<organism evidence="18 19">
    <name type="scientific">Nesidiocoris tenuis</name>
    <dbReference type="NCBI Taxonomy" id="355587"/>
    <lineage>
        <taxon>Eukaryota</taxon>
        <taxon>Metazoa</taxon>
        <taxon>Ecdysozoa</taxon>
        <taxon>Arthropoda</taxon>
        <taxon>Hexapoda</taxon>
        <taxon>Insecta</taxon>
        <taxon>Pterygota</taxon>
        <taxon>Neoptera</taxon>
        <taxon>Paraneoptera</taxon>
        <taxon>Hemiptera</taxon>
        <taxon>Heteroptera</taxon>
        <taxon>Panheteroptera</taxon>
        <taxon>Cimicomorpha</taxon>
        <taxon>Miridae</taxon>
        <taxon>Dicyphina</taxon>
        <taxon>Nesidiocoris</taxon>
    </lineage>
</organism>
<dbReference type="SMART" id="SM00670">
    <property type="entry name" value="PINc"/>
    <property type="match status" value="1"/>
</dbReference>
<dbReference type="GO" id="GO:0000176">
    <property type="term" value="C:nuclear exosome (RNase complex)"/>
    <property type="evidence" value="ECO:0007669"/>
    <property type="project" value="TreeGrafter"/>
</dbReference>
<dbReference type="Pfam" id="PF13638">
    <property type="entry name" value="PIN_4"/>
    <property type="match status" value="1"/>
</dbReference>
<evidence type="ECO:0000256" key="8">
    <source>
        <dbReference type="ARBA" id="ARBA00022801"/>
    </source>
</evidence>
<dbReference type="Pfam" id="PF00773">
    <property type="entry name" value="RNB"/>
    <property type="match status" value="1"/>
</dbReference>
<dbReference type="PANTHER" id="PTHR23355">
    <property type="entry name" value="RIBONUCLEASE"/>
    <property type="match status" value="1"/>
</dbReference>
<dbReference type="InterPro" id="IPR012340">
    <property type="entry name" value="NA-bd_OB-fold"/>
</dbReference>
<reference evidence="18 19" key="1">
    <citation type="submission" date="2020-02" db="EMBL/GenBank/DDBJ databases">
        <authorList>
            <person name="Ferguson B K."/>
        </authorList>
    </citation>
    <scope>NUCLEOTIDE SEQUENCE [LARGE SCALE GENOMIC DNA]</scope>
</reference>
<evidence type="ECO:0000313" key="19">
    <source>
        <dbReference type="Proteomes" id="UP000479000"/>
    </source>
</evidence>
<dbReference type="Gene3D" id="2.40.50.140">
    <property type="entry name" value="Nucleic acid-binding proteins"/>
    <property type="match status" value="1"/>
</dbReference>
<dbReference type="InterPro" id="IPR033771">
    <property type="entry name" value="Rrp44_CSD1"/>
</dbReference>
<evidence type="ECO:0000256" key="3">
    <source>
        <dbReference type="ARBA" id="ARBA00004496"/>
    </source>
</evidence>
<evidence type="ECO:0000259" key="16">
    <source>
        <dbReference type="SMART" id="SM00670"/>
    </source>
</evidence>
<dbReference type="Pfam" id="PF17215">
    <property type="entry name" value="Rrp44_S1"/>
    <property type="match status" value="1"/>
</dbReference>
<evidence type="ECO:0000256" key="15">
    <source>
        <dbReference type="RuleBase" id="RU003901"/>
    </source>
</evidence>
<evidence type="ECO:0000259" key="17">
    <source>
        <dbReference type="SMART" id="SM00955"/>
    </source>
</evidence>
<dbReference type="FunFam" id="2.40.50.700:FF:000001">
    <property type="entry name" value="Exosome complex exonuclease exoribonuclease (Rrp44)"/>
    <property type="match status" value="1"/>
</dbReference>
<evidence type="ECO:0000256" key="4">
    <source>
        <dbReference type="ARBA" id="ARBA00005785"/>
    </source>
</evidence>
<dbReference type="GO" id="GO:0000175">
    <property type="term" value="F:3'-5'-RNA exonuclease activity"/>
    <property type="evidence" value="ECO:0007669"/>
    <property type="project" value="UniProtKB-ARBA"/>
</dbReference>
<dbReference type="OrthoDB" id="372421at2759"/>